<dbReference type="Proteomes" id="UP000028640">
    <property type="component" value="Unassembled WGS sequence"/>
</dbReference>
<evidence type="ECO:0000313" key="1">
    <source>
        <dbReference type="EMBL" id="KFC77275.1"/>
    </source>
</evidence>
<organism evidence="1 2">
    <name type="scientific">Ewingella americana (strain ATCC 33852 / DSM 4580 / CCUG 14506 / JCM 5911 / LMG 7869 / NCTC 12157 / CDC 1468-78)</name>
    <dbReference type="NCBI Taxonomy" id="910964"/>
    <lineage>
        <taxon>Bacteria</taxon>
        <taxon>Pseudomonadati</taxon>
        <taxon>Pseudomonadota</taxon>
        <taxon>Gammaproteobacteria</taxon>
        <taxon>Enterobacterales</taxon>
        <taxon>Yersiniaceae</taxon>
        <taxon>Ewingella</taxon>
    </lineage>
</organism>
<keyword evidence="2" id="KW-1185">Reference proteome</keyword>
<sequence length="60" mass="6515">MTAMLILVNRLLATDQPQFFHEPASKPAPHLVASLRCHCGDASCSGRTVADAMQLKYLTS</sequence>
<dbReference type="eggNOG" id="ENOG502ZQYA">
    <property type="taxonomic scope" value="Bacteria"/>
</dbReference>
<comment type="caution">
    <text evidence="1">The sequence shown here is derived from an EMBL/GenBank/DDBJ whole genome shotgun (WGS) entry which is preliminary data.</text>
</comment>
<dbReference type="AlphaFoldDB" id="A0A085G0N0"/>
<accession>A0A085G0N0</accession>
<protein>
    <submittedName>
        <fullName evidence="1">Uncharacterized protein</fullName>
    </submittedName>
</protein>
<proteinExistence type="predicted"/>
<reference evidence="1 2" key="1">
    <citation type="submission" date="2014-05" db="EMBL/GenBank/DDBJ databases">
        <title>ATOL: Assembling a taxonomically balanced genome-scale reconstruction of the evolutionary history of the Enterobacteriaceae.</title>
        <authorList>
            <person name="Plunkett G.III."/>
            <person name="Neeno-Eckwall E.C."/>
            <person name="Glasner J.D."/>
            <person name="Perna N.T."/>
        </authorList>
    </citation>
    <scope>NUCLEOTIDE SEQUENCE [LARGE SCALE GENOMIC DNA]</scope>
    <source>
        <strain evidence="1 2">ATCC 33852</strain>
    </source>
</reference>
<dbReference type="EMBL" id="JMPJ01000076">
    <property type="protein sequence ID" value="KFC77275.1"/>
    <property type="molecule type" value="Genomic_DNA"/>
</dbReference>
<gene>
    <name evidence="1" type="ORF">GEAM_4401</name>
</gene>
<evidence type="ECO:0000313" key="2">
    <source>
        <dbReference type="Proteomes" id="UP000028640"/>
    </source>
</evidence>
<name>A0A085G0N0_EWIA3</name>